<dbReference type="PANTHER" id="PTHR43570:SF16">
    <property type="entry name" value="ALDEHYDE DEHYDROGENASE TYPE III, ISOFORM Q"/>
    <property type="match status" value="1"/>
</dbReference>
<proteinExistence type="inferred from homology"/>
<dbReference type="InterPro" id="IPR016162">
    <property type="entry name" value="Ald_DH_N"/>
</dbReference>
<organism evidence="4 5">
    <name type="scientific">Halobacillus amylolyticus</name>
    <dbReference type="NCBI Taxonomy" id="2932259"/>
    <lineage>
        <taxon>Bacteria</taxon>
        <taxon>Bacillati</taxon>
        <taxon>Bacillota</taxon>
        <taxon>Bacilli</taxon>
        <taxon>Bacillales</taxon>
        <taxon>Bacillaceae</taxon>
        <taxon>Halobacillus</taxon>
    </lineage>
</organism>
<dbReference type="InterPro" id="IPR016161">
    <property type="entry name" value="Ald_DH/histidinol_DH"/>
</dbReference>
<reference evidence="4" key="1">
    <citation type="submission" date="2022-04" db="EMBL/GenBank/DDBJ databases">
        <title>Halobacillus sp. isolated from saltern.</title>
        <authorList>
            <person name="Won M."/>
            <person name="Lee C.-M."/>
            <person name="Woen H.-Y."/>
            <person name="Kwon S.-W."/>
        </authorList>
    </citation>
    <scope>NUCLEOTIDE SEQUENCE</scope>
    <source>
        <strain evidence="4">SSHM10-5</strain>
    </source>
</reference>
<keyword evidence="2" id="KW-0560">Oxidoreductase</keyword>
<dbReference type="InterPro" id="IPR012394">
    <property type="entry name" value="Aldehyde_DH_NAD(P)"/>
</dbReference>
<evidence type="ECO:0000313" key="5">
    <source>
        <dbReference type="Proteomes" id="UP000830326"/>
    </source>
</evidence>
<evidence type="ECO:0000259" key="3">
    <source>
        <dbReference type="Pfam" id="PF00171"/>
    </source>
</evidence>
<evidence type="ECO:0000256" key="1">
    <source>
        <dbReference type="ARBA" id="ARBA00009986"/>
    </source>
</evidence>
<dbReference type="SUPFAM" id="SSF53720">
    <property type="entry name" value="ALDH-like"/>
    <property type="match status" value="1"/>
</dbReference>
<dbReference type="InterPro" id="IPR016163">
    <property type="entry name" value="Ald_DH_C"/>
</dbReference>
<name>A0ABY4HC20_9BACI</name>
<protein>
    <submittedName>
        <fullName evidence="4">Aldehyde dehydrogenase family protein</fullName>
    </submittedName>
</protein>
<accession>A0ABY4HC20</accession>
<dbReference type="InterPro" id="IPR015590">
    <property type="entry name" value="Aldehyde_DH_dom"/>
</dbReference>
<evidence type="ECO:0000256" key="2">
    <source>
        <dbReference type="ARBA" id="ARBA00023002"/>
    </source>
</evidence>
<dbReference type="Pfam" id="PF00171">
    <property type="entry name" value="Aldedh"/>
    <property type="match status" value="1"/>
</dbReference>
<dbReference type="RefSeq" id="WP_245033172.1">
    <property type="nucleotide sequence ID" value="NZ_CP095075.1"/>
</dbReference>
<dbReference type="EMBL" id="CP095075">
    <property type="protein sequence ID" value="UOR12381.1"/>
    <property type="molecule type" value="Genomic_DNA"/>
</dbReference>
<sequence length="114" mass="12870">MIGAMAAGNTVILKPSEHTPTVSWAIKKMVDQYFPDHFFVVVEGEQKVTRELLDQPVDYIFFTGSVSVGKIIVEKASKRKRLIPVTFERGGKSPAIVHHDVKAKFVKKLQKYIQ</sequence>
<dbReference type="PANTHER" id="PTHR43570">
    <property type="entry name" value="ALDEHYDE DEHYDROGENASE"/>
    <property type="match status" value="1"/>
</dbReference>
<dbReference type="Gene3D" id="3.40.309.10">
    <property type="entry name" value="Aldehyde Dehydrogenase, Chain A, domain 2"/>
    <property type="match status" value="1"/>
</dbReference>
<dbReference type="Gene3D" id="3.40.605.10">
    <property type="entry name" value="Aldehyde Dehydrogenase, Chain A, domain 1"/>
    <property type="match status" value="1"/>
</dbReference>
<feature type="domain" description="Aldehyde dehydrogenase" evidence="3">
    <location>
        <begin position="2"/>
        <end position="102"/>
    </location>
</feature>
<dbReference type="Proteomes" id="UP000830326">
    <property type="component" value="Chromosome"/>
</dbReference>
<evidence type="ECO:0000313" key="4">
    <source>
        <dbReference type="EMBL" id="UOR12381.1"/>
    </source>
</evidence>
<comment type="similarity">
    <text evidence="1">Belongs to the aldehyde dehydrogenase family.</text>
</comment>
<gene>
    <name evidence="4" type="ORF">MUO15_02340</name>
</gene>
<keyword evidence="5" id="KW-1185">Reference proteome</keyword>